<organism evidence="2 3">
    <name type="scientific">Heracleum sosnowskyi</name>
    <dbReference type="NCBI Taxonomy" id="360622"/>
    <lineage>
        <taxon>Eukaryota</taxon>
        <taxon>Viridiplantae</taxon>
        <taxon>Streptophyta</taxon>
        <taxon>Embryophyta</taxon>
        <taxon>Tracheophyta</taxon>
        <taxon>Spermatophyta</taxon>
        <taxon>Magnoliopsida</taxon>
        <taxon>eudicotyledons</taxon>
        <taxon>Gunneridae</taxon>
        <taxon>Pentapetalae</taxon>
        <taxon>asterids</taxon>
        <taxon>campanulids</taxon>
        <taxon>Apiales</taxon>
        <taxon>Apiaceae</taxon>
        <taxon>Apioideae</taxon>
        <taxon>apioid superclade</taxon>
        <taxon>Tordylieae</taxon>
        <taxon>Tordyliinae</taxon>
        <taxon>Heracleum</taxon>
    </lineage>
</organism>
<dbReference type="Pfam" id="PF04715">
    <property type="entry name" value="Anth_synt_I_N"/>
    <property type="match status" value="1"/>
</dbReference>
<evidence type="ECO:0000313" key="3">
    <source>
        <dbReference type="Proteomes" id="UP001237642"/>
    </source>
</evidence>
<dbReference type="AlphaFoldDB" id="A0AAD8LZX1"/>
<dbReference type="PANTHER" id="PTHR11236">
    <property type="entry name" value="AMINOBENZOATE/ANTHRANILATE SYNTHASE"/>
    <property type="match status" value="1"/>
</dbReference>
<evidence type="ECO:0000313" key="2">
    <source>
        <dbReference type="EMBL" id="KAK1354498.1"/>
    </source>
</evidence>
<dbReference type="GO" id="GO:0000162">
    <property type="term" value="P:L-tryptophan biosynthetic process"/>
    <property type="evidence" value="ECO:0007669"/>
    <property type="project" value="TreeGrafter"/>
</dbReference>
<proteinExistence type="predicted"/>
<dbReference type="EMBL" id="JAUIZM010000011">
    <property type="protein sequence ID" value="KAK1354498.1"/>
    <property type="molecule type" value="Genomic_DNA"/>
</dbReference>
<dbReference type="InterPro" id="IPR019999">
    <property type="entry name" value="Anth_synth_I-like"/>
</dbReference>
<dbReference type="Gene3D" id="3.60.120.10">
    <property type="entry name" value="Anthranilate synthase"/>
    <property type="match status" value="1"/>
</dbReference>
<protein>
    <recommendedName>
        <fullName evidence="1">Anthranilate synthase component I N-terminal domain-containing protein</fullName>
    </recommendedName>
</protein>
<sequence>MDHSKGQRTEEIVEDPMVVPRRIMESWTPQRVDELPEAFCGGWVGYFSYDTVRFVEKKLPFLNAPNDDRNLPDVHLGLYDDVIVFDHVEKKAFVIHWVHLGQFASVEEAYNDGMDRLDTLMSRVHDIVPPRLAAGSIKLSTSLFGPSLKNSSMSSDAYKEAGSFRSKVHNNIKLARVVAWKKQLRETQHAERNTLLKLMGLENFPRGVVMLGEEILFSNRLEQSLVEALELDKTRLVEAVTNDSGPSDVKDCCMIDRYAIKTPVLLTTSRCAIQKQDVGRVEFEGQIPKQLQAYRFKIEECSHTALKKFNVISNSSPEWKGF</sequence>
<keyword evidence="3" id="KW-1185">Reference proteome</keyword>
<reference evidence="2" key="2">
    <citation type="submission" date="2023-05" db="EMBL/GenBank/DDBJ databases">
        <authorList>
            <person name="Schelkunov M.I."/>
        </authorList>
    </citation>
    <scope>NUCLEOTIDE SEQUENCE</scope>
    <source>
        <strain evidence="2">Hsosn_3</strain>
        <tissue evidence="2">Leaf</tissue>
    </source>
</reference>
<dbReference type="InterPro" id="IPR006805">
    <property type="entry name" value="Anth_synth_I_N"/>
</dbReference>
<dbReference type="InterPro" id="IPR005801">
    <property type="entry name" value="ADC_synthase"/>
</dbReference>
<name>A0AAD8LZX1_9APIA</name>
<comment type="caution">
    <text evidence="2">The sequence shown here is derived from an EMBL/GenBank/DDBJ whole genome shotgun (WGS) entry which is preliminary data.</text>
</comment>
<gene>
    <name evidence="2" type="ORF">POM88_047754</name>
</gene>
<feature type="domain" description="Anthranilate synthase component I N-terminal" evidence="1">
    <location>
        <begin position="7"/>
        <end position="93"/>
    </location>
</feature>
<dbReference type="Proteomes" id="UP001237642">
    <property type="component" value="Unassembled WGS sequence"/>
</dbReference>
<dbReference type="PANTHER" id="PTHR11236:SF9">
    <property type="entry name" value="ANTHRANILATE SYNTHASE COMPONENT 1"/>
    <property type="match status" value="1"/>
</dbReference>
<reference evidence="2" key="1">
    <citation type="submission" date="2023-02" db="EMBL/GenBank/DDBJ databases">
        <title>Genome of toxic invasive species Heracleum sosnowskyi carries increased number of genes despite the absence of recent whole-genome duplications.</title>
        <authorList>
            <person name="Schelkunov M."/>
            <person name="Shtratnikova V."/>
            <person name="Makarenko M."/>
            <person name="Klepikova A."/>
            <person name="Omelchenko D."/>
            <person name="Novikova G."/>
            <person name="Obukhova E."/>
            <person name="Bogdanov V."/>
            <person name="Penin A."/>
            <person name="Logacheva M."/>
        </authorList>
    </citation>
    <scope>NUCLEOTIDE SEQUENCE</scope>
    <source>
        <strain evidence="2">Hsosn_3</strain>
        <tissue evidence="2">Leaf</tissue>
    </source>
</reference>
<dbReference type="SUPFAM" id="SSF56322">
    <property type="entry name" value="ADC synthase"/>
    <property type="match status" value="1"/>
</dbReference>
<evidence type="ECO:0000259" key="1">
    <source>
        <dbReference type="Pfam" id="PF04715"/>
    </source>
</evidence>
<accession>A0AAD8LZX1</accession>